<dbReference type="InterPro" id="IPR015797">
    <property type="entry name" value="NUDIX_hydrolase-like_dom_sf"/>
</dbReference>
<dbReference type="AlphaFoldDB" id="A0A512SXI2"/>
<dbReference type="EMBL" id="BKBA01000003">
    <property type="protein sequence ID" value="GEQ12651.1"/>
    <property type="molecule type" value="Genomic_DNA"/>
</dbReference>
<evidence type="ECO:0000313" key="3">
    <source>
        <dbReference type="Proteomes" id="UP000321793"/>
    </source>
</evidence>
<keyword evidence="3" id="KW-1185">Reference proteome</keyword>
<feature type="domain" description="DUF4031" evidence="1">
    <location>
        <begin position="3"/>
        <end position="76"/>
    </location>
</feature>
<name>A0A512SXI2_9MICO</name>
<proteinExistence type="predicted"/>
<dbReference type="OrthoDB" id="9808993at2"/>
<evidence type="ECO:0000259" key="1">
    <source>
        <dbReference type="Pfam" id="PF13223"/>
    </source>
</evidence>
<reference evidence="2 3" key="1">
    <citation type="submission" date="2019-07" db="EMBL/GenBank/DDBJ databases">
        <title>Whole genome shotgun sequence of Knoellia locipacati NBRC 109775.</title>
        <authorList>
            <person name="Hosoyama A."/>
            <person name="Uohara A."/>
            <person name="Ohji S."/>
            <person name="Ichikawa N."/>
        </authorList>
    </citation>
    <scope>NUCLEOTIDE SEQUENCE [LARGE SCALE GENOMIC DNA]</scope>
    <source>
        <strain evidence="2 3">NBRC 109775</strain>
    </source>
</reference>
<sequence length="244" mass="26622">MLLIDPPAWPAHGRLWSHLVSDTSFDELHAFAERAGIPRRGFEGDHYDVPEERYDAVVAAGAVPTAGRELLKRLQHSGLRIPKRKHERVVMSTPDAPWLPTGGRADVIASRQDDPPPNTVVVRAVVRERRSLLLGDRADGGGLDLPSREVAVGETAREALHLLCEDLGTRAVGAQLLGYVRNVVRAPDAGYPWPVPFACFALFTVPVTDVVVGTWFAPEAQQAELGERHWWPLVAPGADAVVGH</sequence>
<dbReference type="InterPro" id="IPR025109">
    <property type="entry name" value="DUF4031"/>
</dbReference>
<evidence type="ECO:0000313" key="2">
    <source>
        <dbReference type="EMBL" id="GEQ12651.1"/>
    </source>
</evidence>
<comment type="caution">
    <text evidence="2">The sequence shown here is derived from an EMBL/GenBank/DDBJ whole genome shotgun (WGS) entry which is preliminary data.</text>
</comment>
<dbReference type="SUPFAM" id="SSF55811">
    <property type="entry name" value="Nudix"/>
    <property type="match status" value="1"/>
</dbReference>
<dbReference type="RefSeq" id="WP_147062144.1">
    <property type="nucleotide sequence ID" value="NZ_BAABDN010000001.1"/>
</dbReference>
<dbReference type="Proteomes" id="UP000321793">
    <property type="component" value="Unassembled WGS sequence"/>
</dbReference>
<dbReference type="Pfam" id="PF13223">
    <property type="entry name" value="DUF4031"/>
    <property type="match status" value="1"/>
</dbReference>
<protein>
    <recommendedName>
        <fullName evidence="1">DUF4031 domain-containing protein</fullName>
    </recommendedName>
</protein>
<organism evidence="2 3">
    <name type="scientific">Knoellia locipacati</name>
    <dbReference type="NCBI Taxonomy" id="882824"/>
    <lineage>
        <taxon>Bacteria</taxon>
        <taxon>Bacillati</taxon>
        <taxon>Actinomycetota</taxon>
        <taxon>Actinomycetes</taxon>
        <taxon>Micrococcales</taxon>
        <taxon>Intrasporangiaceae</taxon>
        <taxon>Knoellia</taxon>
    </lineage>
</organism>
<gene>
    <name evidence="2" type="ORF">KLO01_06980</name>
</gene>
<accession>A0A512SXI2</accession>